<dbReference type="AlphaFoldDB" id="A0AAD3DKH9"/>
<feature type="compositionally biased region" description="Low complexity" evidence="1">
    <location>
        <begin position="224"/>
        <end position="240"/>
    </location>
</feature>
<sequence length="261" mass="25469">MVHVPPLSVLWHPAVSYPLCFALTCGFLWYGMLLDPPLLPCRHPVRGTTVVRAGAAAGGGAGGGGAGRPPGEDHPSPPSLEARLAARRPQLAVEGLMVGPLGLMLVGGGAGAGGGAVGAAEVADLVVRRAAPGQPSRPVLVRRARSTLLDRDRAGEGAAGGAAGAGAGGGVGPGLGGGGLSGDLSLGLAGVQLNTGGERAEAGPGPGSQAAALAATSRQQILSTLPPRHPLQQQRPTQVPAGGGGRLGPPHPAPRPPRISA</sequence>
<keyword evidence="2" id="KW-0472">Membrane</keyword>
<keyword evidence="2" id="KW-1133">Transmembrane helix</keyword>
<keyword evidence="4" id="KW-1185">Reference proteome</keyword>
<name>A0AAD3DKH9_9CHLO</name>
<keyword evidence="2" id="KW-0812">Transmembrane</keyword>
<feature type="non-terminal residue" evidence="3">
    <location>
        <position position="261"/>
    </location>
</feature>
<organism evidence="3 4">
    <name type="scientific">Astrephomene gubernaculifera</name>
    <dbReference type="NCBI Taxonomy" id="47775"/>
    <lineage>
        <taxon>Eukaryota</taxon>
        <taxon>Viridiplantae</taxon>
        <taxon>Chlorophyta</taxon>
        <taxon>core chlorophytes</taxon>
        <taxon>Chlorophyceae</taxon>
        <taxon>CS clade</taxon>
        <taxon>Chlamydomonadales</taxon>
        <taxon>Astrephomenaceae</taxon>
        <taxon>Astrephomene</taxon>
    </lineage>
</organism>
<comment type="caution">
    <text evidence="3">The sequence shown here is derived from an EMBL/GenBank/DDBJ whole genome shotgun (WGS) entry which is preliminary data.</text>
</comment>
<feature type="compositionally biased region" description="Gly residues" evidence="1">
    <location>
        <begin position="56"/>
        <end position="68"/>
    </location>
</feature>
<gene>
    <name evidence="3" type="ORF">Agub_g3191</name>
</gene>
<feature type="region of interest" description="Disordered" evidence="1">
    <location>
        <begin position="56"/>
        <end position="80"/>
    </location>
</feature>
<feature type="compositionally biased region" description="Pro residues" evidence="1">
    <location>
        <begin position="249"/>
        <end position="261"/>
    </location>
</feature>
<evidence type="ECO:0000313" key="4">
    <source>
        <dbReference type="Proteomes" id="UP001054857"/>
    </source>
</evidence>
<protein>
    <submittedName>
        <fullName evidence="3">Uncharacterized protein</fullName>
    </submittedName>
</protein>
<reference evidence="3 4" key="1">
    <citation type="journal article" date="2021" name="Sci. Rep.">
        <title>Genome sequencing of the multicellular alga Astrephomene provides insights into convergent evolution of germ-soma differentiation.</title>
        <authorList>
            <person name="Yamashita S."/>
            <person name="Yamamoto K."/>
            <person name="Matsuzaki R."/>
            <person name="Suzuki S."/>
            <person name="Yamaguchi H."/>
            <person name="Hirooka S."/>
            <person name="Minakuchi Y."/>
            <person name="Miyagishima S."/>
            <person name="Kawachi M."/>
            <person name="Toyoda A."/>
            <person name="Nozaki H."/>
        </authorList>
    </citation>
    <scope>NUCLEOTIDE SEQUENCE [LARGE SCALE GENOMIC DNA]</scope>
    <source>
        <strain evidence="3 4">NIES-4017</strain>
    </source>
</reference>
<feature type="transmembrane region" description="Helical" evidence="2">
    <location>
        <begin position="15"/>
        <end position="34"/>
    </location>
</feature>
<dbReference type="EMBL" id="BMAR01000003">
    <property type="protein sequence ID" value="GFR42293.1"/>
    <property type="molecule type" value="Genomic_DNA"/>
</dbReference>
<evidence type="ECO:0000313" key="3">
    <source>
        <dbReference type="EMBL" id="GFR42293.1"/>
    </source>
</evidence>
<evidence type="ECO:0000256" key="2">
    <source>
        <dbReference type="SAM" id="Phobius"/>
    </source>
</evidence>
<dbReference type="Proteomes" id="UP001054857">
    <property type="component" value="Unassembled WGS sequence"/>
</dbReference>
<feature type="region of interest" description="Disordered" evidence="1">
    <location>
        <begin position="196"/>
        <end position="261"/>
    </location>
</feature>
<proteinExistence type="predicted"/>
<accession>A0AAD3DKH9</accession>
<evidence type="ECO:0000256" key="1">
    <source>
        <dbReference type="SAM" id="MobiDB-lite"/>
    </source>
</evidence>